<gene>
    <name evidence="1" type="ORF">COU98_00320</name>
</gene>
<evidence type="ECO:0008006" key="3">
    <source>
        <dbReference type="Google" id="ProtNLM"/>
    </source>
</evidence>
<evidence type="ECO:0000313" key="1">
    <source>
        <dbReference type="EMBL" id="PJE69748.1"/>
    </source>
</evidence>
<evidence type="ECO:0000313" key="2">
    <source>
        <dbReference type="Proteomes" id="UP000236946"/>
    </source>
</evidence>
<comment type="caution">
    <text evidence="1">The sequence shown here is derived from an EMBL/GenBank/DDBJ whole genome shotgun (WGS) entry which is preliminary data.</text>
</comment>
<reference evidence="2" key="1">
    <citation type="submission" date="2017-09" db="EMBL/GenBank/DDBJ databases">
        <title>Depth-based differentiation of microbial function through sediment-hosted aquifers and enrichment of novel symbionts in the deep terrestrial subsurface.</title>
        <authorList>
            <person name="Probst A.J."/>
            <person name="Ladd B."/>
            <person name="Jarett J.K."/>
            <person name="Geller-Mcgrath D.E."/>
            <person name="Sieber C.M.K."/>
            <person name="Emerson J.B."/>
            <person name="Anantharaman K."/>
            <person name="Thomas B.C."/>
            <person name="Malmstrom R."/>
            <person name="Stieglmeier M."/>
            <person name="Klingl A."/>
            <person name="Woyke T."/>
            <person name="Ryan C.M."/>
            <person name="Banfield J.F."/>
        </authorList>
    </citation>
    <scope>NUCLEOTIDE SEQUENCE [LARGE SCALE GENOMIC DNA]</scope>
</reference>
<accession>A0A2H9T230</accession>
<name>A0A2H9T230_9BACT</name>
<sequence length="96" mass="11302">MERISFSKNDQFRFLIAVKEALGAEWLNLSKILKVSNRTLFDWKREKYKISKIAFNKCLKLLKLTEGKIKIPHYEILPDFWNIKKAARLGGIATFK</sequence>
<dbReference type="EMBL" id="PFEN01000006">
    <property type="protein sequence ID" value="PJE69748.1"/>
    <property type="molecule type" value="Genomic_DNA"/>
</dbReference>
<dbReference type="AlphaFoldDB" id="A0A2H9T230"/>
<protein>
    <recommendedName>
        <fullName evidence="3">HTH cro/C1-type domain-containing protein</fullName>
    </recommendedName>
</protein>
<proteinExistence type="predicted"/>
<dbReference type="Proteomes" id="UP000236946">
    <property type="component" value="Unassembled WGS sequence"/>
</dbReference>
<feature type="non-terminal residue" evidence="1">
    <location>
        <position position="96"/>
    </location>
</feature>
<organism evidence="1 2">
    <name type="scientific">Candidatus Staskawiczbacteria bacterium CG10_big_fil_rev_8_21_14_0_10_38_10</name>
    <dbReference type="NCBI Taxonomy" id="1974891"/>
    <lineage>
        <taxon>Bacteria</taxon>
        <taxon>Candidatus Staskawicziibacteriota</taxon>
    </lineage>
</organism>